<comment type="similarity">
    <text evidence="1">Belongs to the SEC6 family.</text>
</comment>
<evidence type="ECO:0000256" key="4">
    <source>
        <dbReference type="SAM" id="Coils"/>
    </source>
</evidence>
<keyword evidence="4" id="KW-0175">Coiled coil</keyword>
<dbReference type="GO" id="GO:0000149">
    <property type="term" value="F:SNARE binding"/>
    <property type="evidence" value="ECO:0007669"/>
    <property type="project" value="TreeGrafter"/>
</dbReference>
<dbReference type="FunFam" id="1.10.357.70:FF:000005">
    <property type="entry name" value="Exocyst complex component Sec6"/>
    <property type="match status" value="1"/>
</dbReference>
<dbReference type="GO" id="GO:0051601">
    <property type="term" value="P:exocyst localization"/>
    <property type="evidence" value="ECO:0007669"/>
    <property type="project" value="TreeGrafter"/>
</dbReference>
<dbReference type="GO" id="GO:0006887">
    <property type="term" value="P:exocytosis"/>
    <property type="evidence" value="ECO:0007669"/>
    <property type="project" value="UniProtKB-KW"/>
</dbReference>
<organism evidence="5 6">
    <name type="scientific">Extremus antarcticus</name>
    <dbReference type="NCBI Taxonomy" id="702011"/>
    <lineage>
        <taxon>Eukaryota</taxon>
        <taxon>Fungi</taxon>
        <taxon>Dikarya</taxon>
        <taxon>Ascomycota</taxon>
        <taxon>Pezizomycotina</taxon>
        <taxon>Dothideomycetes</taxon>
        <taxon>Dothideomycetidae</taxon>
        <taxon>Mycosphaerellales</taxon>
        <taxon>Extremaceae</taxon>
        <taxon>Extremus</taxon>
    </lineage>
</organism>
<dbReference type="EMBL" id="JAWDJX010000006">
    <property type="protein sequence ID" value="KAK3056478.1"/>
    <property type="molecule type" value="Genomic_DNA"/>
</dbReference>
<name>A0AAJ0LV29_9PEZI</name>
<dbReference type="InterPro" id="IPR010326">
    <property type="entry name" value="EXOC3/Sec6"/>
</dbReference>
<evidence type="ECO:0000313" key="6">
    <source>
        <dbReference type="Proteomes" id="UP001271007"/>
    </source>
</evidence>
<accession>A0AAJ0LV29</accession>
<keyword evidence="6" id="KW-1185">Reference proteome</keyword>
<protein>
    <submittedName>
        <fullName evidence="5">SNARE-binding exocyst subunit S6</fullName>
    </submittedName>
</protein>
<dbReference type="Proteomes" id="UP001271007">
    <property type="component" value="Unassembled WGS sequence"/>
</dbReference>
<dbReference type="Pfam" id="PF06046">
    <property type="entry name" value="Sec6"/>
    <property type="match status" value="1"/>
</dbReference>
<dbReference type="AlphaFoldDB" id="A0AAJ0LV29"/>
<keyword evidence="3" id="KW-0268">Exocytosis</keyword>
<feature type="coiled-coil region" evidence="4">
    <location>
        <begin position="112"/>
        <end position="143"/>
    </location>
</feature>
<dbReference type="InterPro" id="IPR042532">
    <property type="entry name" value="EXOC3/Sec6_C"/>
</dbReference>
<dbReference type="PANTHER" id="PTHR21292:SF1">
    <property type="entry name" value="EXOCYST COMPLEX COMPONENT 3"/>
    <property type="match status" value="1"/>
</dbReference>
<keyword evidence="2" id="KW-0813">Transport</keyword>
<evidence type="ECO:0000313" key="5">
    <source>
        <dbReference type="EMBL" id="KAK3056478.1"/>
    </source>
</evidence>
<dbReference type="PANTHER" id="PTHR21292">
    <property type="entry name" value="EXOCYST COMPLEX COMPONENT SEC6-RELATED"/>
    <property type="match status" value="1"/>
</dbReference>
<evidence type="ECO:0000256" key="3">
    <source>
        <dbReference type="ARBA" id="ARBA00022483"/>
    </source>
</evidence>
<sequence length="775" mass="88417">MADVLPPAVEETTSKLSELLKHPDDLDKLLTLRSDFTRKKTVIDSQLKHSLSDQLAITQSGMTSIADGQKLVNAIREEMYKIDRLCAEAQGMIAEFPEINKMSVMQRNFAAVENMRNAVETFAEKLAELEDLLREDDEDLENQPNLLAIHEGLTSLRDVRDQAMDQVTSGTGEGESGLELIENLPLGGQETLREMFGKLDEVVSWFDEHVGQACINIIPHIQAGNNGLVVRLALVIEEEEKKDRQVKALQDAQREFQDVALRFKSINVGQRELRGYKKKFFLAIEASAQAQFETVSQAFAEDPDRLEKSCRWFFNDLNTVKLGLTDLVPKKWKIFTSYTIIYHKLMHDFLIARLDDKDITPVHMLAILNWVAKYYSKLARLGLANPETVLTPHVIDERESELVREYRNLITKAVEEWMDRMARTDRLAFTERRENSLDQDADGHLHTKSLGDMWTMLREQLLVAEASGRQDVVEGVVDAMYRALKARQQMWESLVDAEAKKIESLASDPSQLEGVSSLQEWLAAIANDQITNIDDNPDTNSTSFLTRFKRDYEPLVTPAYTSTSGIEHDSLTNGYVDLSTHCMHLFARILFATDFRTVTADFFTAAWWSGKPVSQITVTFEDYLSGENNYTEVLHPSLRDILVEELAEALLVRYLEGVRNKSVRFRRQDPFTDKIKEDIQTVFAFFAQFPGAFELVKEKWRVVQHFVELLECDKSQIVPAFERFKVGYWDVQIGWVEAVLRTRDDFERGMVGSVKSAAAGLEVERGMETVMGKVR</sequence>
<dbReference type="Gene3D" id="1.10.357.70">
    <property type="entry name" value="Exocyst complex component Sec6, C-terminal domain"/>
    <property type="match status" value="1"/>
</dbReference>
<evidence type="ECO:0000256" key="1">
    <source>
        <dbReference type="ARBA" id="ARBA00009447"/>
    </source>
</evidence>
<proteinExistence type="inferred from homology"/>
<comment type="caution">
    <text evidence="5">The sequence shown here is derived from an EMBL/GenBank/DDBJ whole genome shotgun (WGS) entry which is preliminary data.</text>
</comment>
<dbReference type="Gene3D" id="1.10.357.50">
    <property type="match status" value="1"/>
</dbReference>
<gene>
    <name evidence="5" type="primary">SEC6</name>
    <name evidence="5" type="ORF">LTR09_002985</name>
</gene>
<reference evidence="5" key="1">
    <citation type="submission" date="2023-04" db="EMBL/GenBank/DDBJ databases">
        <title>Black Yeasts Isolated from many extreme environments.</title>
        <authorList>
            <person name="Coleine C."/>
            <person name="Stajich J.E."/>
            <person name="Selbmann L."/>
        </authorList>
    </citation>
    <scope>NUCLEOTIDE SEQUENCE</scope>
    <source>
        <strain evidence="5">CCFEE 5312</strain>
    </source>
</reference>
<dbReference type="GO" id="GO:0000145">
    <property type="term" value="C:exocyst"/>
    <property type="evidence" value="ECO:0007669"/>
    <property type="project" value="InterPro"/>
</dbReference>
<evidence type="ECO:0000256" key="2">
    <source>
        <dbReference type="ARBA" id="ARBA00022448"/>
    </source>
</evidence>